<feature type="region of interest" description="Disordered" evidence="1">
    <location>
        <begin position="1"/>
        <end position="24"/>
    </location>
</feature>
<protein>
    <submittedName>
        <fullName evidence="2">Uncharacterized protein</fullName>
    </submittedName>
</protein>
<evidence type="ECO:0000313" key="3">
    <source>
        <dbReference type="Proteomes" id="UP000317355"/>
    </source>
</evidence>
<gene>
    <name evidence="2" type="ORF">FHK82_13940</name>
</gene>
<dbReference type="Proteomes" id="UP000317355">
    <property type="component" value="Unassembled WGS sequence"/>
</dbReference>
<name>A0A558CU01_9GAMM</name>
<feature type="compositionally biased region" description="Basic and acidic residues" evidence="1">
    <location>
        <begin position="1"/>
        <end position="10"/>
    </location>
</feature>
<reference evidence="2 3" key="1">
    <citation type="submission" date="2019-07" db="EMBL/GenBank/DDBJ databases">
        <title>The pathways for chlorine oxyanion respiration interact through the shared metabolite chlorate.</title>
        <authorList>
            <person name="Barnum T.P."/>
            <person name="Cheng Y."/>
            <person name="Hill K.A."/>
            <person name="Lucas L.N."/>
            <person name="Carlson H.K."/>
            <person name="Coates J.D."/>
        </authorList>
    </citation>
    <scope>NUCLEOTIDE SEQUENCE [LARGE SCALE GENOMIC DNA]</scope>
    <source>
        <strain evidence="2">BK-3</strain>
    </source>
</reference>
<evidence type="ECO:0000256" key="1">
    <source>
        <dbReference type="SAM" id="MobiDB-lite"/>
    </source>
</evidence>
<evidence type="ECO:0000313" key="2">
    <source>
        <dbReference type="EMBL" id="TVT52268.1"/>
    </source>
</evidence>
<organism evidence="2 3">
    <name type="scientific">Sedimenticola thiotaurini</name>
    <dbReference type="NCBI Taxonomy" id="1543721"/>
    <lineage>
        <taxon>Bacteria</taxon>
        <taxon>Pseudomonadati</taxon>
        <taxon>Pseudomonadota</taxon>
        <taxon>Gammaproteobacteria</taxon>
        <taxon>Chromatiales</taxon>
        <taxon>Sedimenticolaceae</taxon>
        <taxon>Sedimenticola</taxon>
    </lineage>
</organism>
<sequence>MSDSKDKKTGVMDSETEEQSVSTSRRNFTKASLLATPVLMSVASKPVWATTGRRCTVSVLMSGDTSVAIDWTSCRSCSPGYWHLDRSCWSTAGMAGEKNTTFGVFFLGSFNTNHYYPEELEALNTPLSSFFPSVGGNRPFMKFARAATASYLNAMAIGHLFGGNIPTAAQIQSLVSNVFKTYRTGKPSQQNLESRRALAGQKATELSTYYDEGSEECVLPNSGNCPEQGFRT</sequence>
<accession>A0A558CU01</accession>
<dbReference type="EMBL" id="VMRY01000072">
    <property type="protein sequence ID" value="TVT52268.1"/>
    <property type="molecule type" value="Genomic_DNA"/>
</dbReference>
<comment type="caution">
    <text evidence="2">The sequence shown here is derived from an EMBL/GenBank/DDBJ whole genome shotgun (WGS) entry which is preliminary data.</text>
</comment>
<proteinExistence type="predicted"/>
<dbReference type="AlphaFoldDB" id="A0A558CU01"/>